<reference evidence="1 2" key="1">
    <citation type="submission" date="2013-03" db="EMBL/GenBank/DDBJ databases">
        <title>The Genome Sequence of Cladophialophora psammophila CBS 110553.</title>
        <authorList>
            <consortium name="The Broad Institute Genomics Platform"/>
            <person name="Cuomo C."/>
            <person name="de Hoog S."/>
            <person name="Gorbushina A."/>
            <person name="Walker B."/>
            <person name="Young S.K."/>
            <person name="Zeng Q."/>
            <person name="Gargeya S."/>
            <person name="Fitzgerald M."/>
            <person name="Haas B."/>
            <person name="Abouelleil A."/>
            <person name="Allen A.W."/>
            <person name="Alvarado L."/>
            <person name="Arachchi H.M."/>
            <person name="Berlin A.M."/>
            <person name="Chapman S.B."/>
            <person name="Gainer-Dewar J."/>
            <person name="Goldberg J."/>
            <person name="Griggs A."/>
            <person name="Gujja S."/>
            <person name="Hansen M."/>
            <person name="Howarth C."/>
            <person name="Imamovic A."/>
            <person name="Ireland A."/>
            <person name="Larimer J."/>
            <person name="McCowan C."/>
            <person name="Murphy C."/>
            <person name="Pearson M."/>
            <person name="Poon T.W."/>
            <person name="Priest M."/>
            <person name="Roberts A."/>
            <person name="Saif S."/>
            <person name="Shea T."/>
            <person name="Sisk P."/>
            <person name="Sykes S."/>
            <person name="Wortman J."/>
            <person name="Nusbaum C."/>
            <person name="Birren B."/>
        </authorList>
    </citation>
    <scope>NUCLEOTIDE SEQUENCE [LARGE SCALE GENOMIC DNA]</scope>
    <source>
        <strain evidence="1 2">CBS 110553</strain>
    </source>
</reference>
<dbReference type="HOGENOM" id="CLU_2867497_0_0_1"/>
<gene>
    <name evidence="1" type="ORF">A1O5_12901</name>
</gene>
<protein>
    <submittedName>
        <fullName evidence="1">Uncharacterized protein</fullName>
    </submittedName>
</protein>
<comment type="caution">
    <text evidence="1">The sequence shown here is derived from an EMBL/GenBank/DDBJ whole genome shotgun (WGS) entry which is preliminary data.</text>
</comment>
<dbReference type="Proteomes" id="UP000019471">
    <property type="component" value="Unassembled WGS sequence"/>
</dbReference>
<accession>W9VPQ9</accession>
<keyword evidence="2" id="KW-1185">Reference proteome</keyword>
<proteinExistence type="predicted"/>
<dbReference type="RefSeq" id="XP_007751660.1">
    <property type="nucleotide sequence ID" value="XM_007753470.1"/>
</dbReference>
<evidence type="ECO:0000313" key="2">
    <source>
        <dbReference type="Proteomes" id="UP000019471"/>
    </source>
</evidence>
<organism evidence="1 2">
    <name type="scientific">Cladophialophora psammophila CBS 110553</name>
    <dbReference type="NCBI Taxonomy" id="1182543"/>
    <lineage>
        <taxon>Eukaryota</taxon>
        <taxon>Fungi</taxon>
        <taxon>Dikarya</taxon>
        <taxon>Ascomycota</taxon>
        <taxon>Pezizomycotina</taxon>
        <taxon>Eurotiomycetes</taxon>
        <taxon>Chaetothyriomycetidae</taxon>
        <taxon>Chaetothyriales</taxon>
        <taxon>Herpotrichiellaceae</taxon>
        <taxon>Cladophialophora</taxon>
    </lineage>
</organism>
<dbReference type="AlphaFoldDB" id="W9VPQ9"/>
<evidence type="ECO:0000313" key="1">
    <source>
        <dbReference type="EMBL" id="EXJ54990.1"/>
    </source>
</evidence>
<dbReference type="GeneID" id="19197587"/>
<name>W9VPQ9_9EURO</name>
<sequence length="64" mass="7688">MHVRGFRVESISEVNRNTWENRSIYLNSFCICAREDQNQWTTDFKGKLCTGFFFEVRDNLYGRT</sequence>
<dbReference type="EMBL" id="AMGX01000038">
    <property type="protein sequence ID" value="EXJ54990.1"/>
    <property type="molecule type" value="Genomic_DNA"/>
</dbReference>